<dbReference type="Pfam" id="PF00891">
    <property type="entry name" value="Methyltransf_2"/>
    <property type="match status" value="1"/>
</dbReference>
<evidence type="ECO:0000256" key="2">
    <source>
        <dbReference type="ARBA" id="ARBA00022679"/>
    </source>
</evidence>
<gene>
    <name evidence="6" type="ORF">Daus18300_002230</name>
</gene>
<feature type="domain" description="O-methyltransferase dimerisation" evidence="5">
    <location>
        <begin position="83"/>
        <end position="147"/>
    </location>
</feature>
<organism evidence="6 7">
    <name type="scientific">Diaporthe australafricana</name>
    <dbReference type="NCBI Taxonomy" id="127596"/>
    <lineage>
        <taxon>Eukaryota</taxon>
        <taxon>Fungi</taxon>
        <taxon>Dikarya</taxon>
        <taxon>Ascomycota</taxon>
        <taxon>Pezizomycotina</taxon>
        <taxon>Sordariomycetes</taxon>
        <taxon>Sordariomycetidae</taxon>
        <taxon>Diaporthales</taxon>
        <taxon>Diaporthaceae</taxon>
        <taxon>Diaporthe</taxon>
    </lineage>
</organism>
<name>A0ABR3XPE7_9PEZI</name>
<accession>A0ABR3XPE7</accession>
<sequence length="447" mass="49427">MASDDINKLLEQLESLASSPPKDPKLQRRLYDAAQKLSLAVEAPLDTVYRVIYSVRHISPAVHTEVEADQLKFLKPMLLSSAQTATYMKTFSTLAEKGTPCTVAELTEPTGADVVFTARILRFLASHGLVSEVSEDTFEANRLTKTLSVNGYRAGMNQTFHMIAPAVIKAPEFFKDTSFQNPDNVVKTPFQLVNNTDRPAFEWAHQHRPDLVAEFGLWMTALRGRTTWLDVLDFEALIKTNGANDVAIDAETPVFVDVGGGIGSQCALFKNKLPNLPGRVILQDLHIVIQHALPTEGVENTAHDFWGEQPVKGARAYYLRTVLHDYPDQKCLAILKNIVTAMGPDSYILIDDIIVPDTGAHPRTTEMDYIMMTTLAAMERTRKQWDHLLSAAGLEVVKRVTYLEDTAESIQVVVPKGRVEASASSVCSEAYAHTLSVLPLLNANQLP</sequence>
<dbReference type="InterPro" id="IPR012967">
    <property type="entry name" value="COMT_dimerisation"/>
</dbReference>
<keyword evidence="2" id="KW-0808">Transferase</keyword>
<keyword evidence="3" id="KW-0949">S-adenosyl-L-methionine</keyword>
<dbReference type="InterPro" id="IPR029063">
    <property type="entry name" value="SAM-dependent_MTases_sf"/>
</dbReference>
<evidence type="ECO:0000256" key="3">
    <source>
        <dbReference type="ARBA" id="ARBA00022691"/>
    </source>
</evidence>
<dbReference type="PROSITE" id="PS51683">
    <property type="entry name" value="SAM_OMT_II"/>
    <property type="match status" value="1"/>
</dbReference>
<dbReference type="InterPro" id="IPR001077">
    <property type="entry name" value="COMT_C"/>
</dbReference>
<evidence type="ECO:0000313" key="6">
    <source>
        <dbReference type="EMBL" id="KAL1877877.1"/>
    </source>
</evidence>
<feature type="domain" description="O-methyltransferase C-terminal" evidence="4">
    <location>
        <begin position="253"/>
        <end position="394"/>
    </location>
</feature>
<evidence type="ECO:0000256" key="1">
    <source>
        <dbReference type="ARBA" id="ARBA00022603"/>
    </source>
</evidence>
<dbReference type="EMBL" id="JAWRVE010000013">
    <property type="protein sequence ID" value="KAL1877877.1"/>
    <property type="molecule type" value="Genomic_DNA"/>
</dbReference>
<dbReference type="InterPro" id="IPR036390">
    <property type="entry name" value="WH_DNA-bd_sf"/>
</dbReference>
<evidence type="ECO:0000259" key="4">
    <source>
        <dbReference type="Pfam" id="PF00891"/>
    </source>
</evidence>
<reference evidence="6 7" key="1">
    <citation type="journal article" date="2024" name="IMA Fungus">
        <title>IMA Genome - F19 : A genome assembly and annotation guide to empower mycologists, including annotated draft genome sequences of Ceratocystis pirilliformis, Diaporthe australafricana, Fusarium ophioides, Paecilomyces lecythidis, and Sporothrix stenoceras.</title>
        <authorList>
            <person name="Aylward J."/>
            <person name="Wilson A.M."/>
            <person name="Visagie C.M."/>
            <person name="Spraker J."/>
            <person name="Barnes I."/>
            <person name="Buitendag C."/>
            <person name="Ceriani C."/>
            <person name="Del Mar Angel L."/>
            <person name="du Plessis D."/>
            <person name="Fuchs T."/>
            <person name="Gasser K."/>
            <person name="Kramer D."/>
            <person name="Li W."/>
            <person name="Munsamy K."/>
            <person name="Piso A."/>
            <person name="Price J.L."/>
            <person name="Sonnekus B."/>
            <person name="Thomas C."/>
            <person name="van der Nest A."/>
            <person name="van Dijk A."/>
            <person name="van Heerden A."/>
            <person name="van Vuuren N."/>
            <person name="Yilmaz N."/>
            <person name="Duong T.A."/>
            <person name="van der Merwe N.A."/>
            <person name="Wingfield M.J."/>
            <person name="Wingfield B.D."/>
        </authorList>
    </citation>
    <scope>NUCLEOTIDE SEQUENCE [LARGE SCALE GENOMIC DNA]</scope>
    <source>
        <strain evidence="6 7">CMW 18300</strain>
    </source>
</reference>
<dbReference type="SUPFAM" id="SSF46785">
    <property type="entry name" value="Winged helix' DNA-binding domain"/>
    <property type="match status" value="1"/>
</dbReference>
<protein>
    <recommendedName>
        <fullName evidence="8">O-methyltransferase domain-containing protein</fullName>
    </recommendedName>
</protein>
<dbReference type="PANTHER" id="PTHR43712">
    <property type="entry name" value="PUTATIVE (AFU_ORTHOLOGUE AFUA_4G14580)-RELATED"/>
    <property type="match status" value="1"/>
</dbReference>
<dbReference type="Proteomes" id="UP001583177">
    <property type="component" value="Unassembled WGS sequence"/>
</dbReference>
<dbReference type="Gene3D" id="3.40.50.150">
    <property type="entry name" value="Vaccinia Virus protein VP39"/>
    <property type="match status" value="1"/>
</dbReference>
<comment type="caution">
    <text evidence="6">The sequence shown here is derived from an EMBL/GenBank/DDBJ whole genome shotgun (WGS) entry which is preliminary data.</text>
</comment>
<evidence type="ECO:0000259" key="5">
    <source>
        <dbReference type="Pfam" id="PF08100"/>
    </source>
</evidence>
<evidence type="ECO:0000313" key="7">
    <source>
        <dbReference type="Proteomes" id="UP001583177"/>
    </source>
</evidence>
<dbReference type="SUPFAM" id="SSF53335">
    <property type="entry name" value="S-adenosyl-L-methionine-dependent methyltransferases"/>
    <property type="match status" value="1"/>
</dbReference>
<dbReference type="InterPro" id="IPR016461">
    <property type="entry name" value="COMT-like"/>
</dbReference>
<proteinExistence type="predicted"/>
<dbReference type="Gene3D" id="1.10.10.10">
    <property type="entry name" value="Winged helix-like DNA-binding domain superfamily/Winged helix DNA-binding domain"/>
    <property type="match status" value="1"/>
</dbReference>
<dbReference type="InterPro" id="IPR036388">
    <property type="entry name" value="WH-like_DNA-bd_sf"/>
</dbReference>
<dbReference type="PANTHER" id="PTHR43712:SF1">
    <property type="entry name" value="HYPOTHETICAL O-METHYLTRANSFERASE (EUROFUNG)-RELATED"/>
    <property type="match status" value="1"/>
</dbReference>
<keyword evidence="1" id="KW-0489">Methyltransferase</keyword>
<evidence type="ECO:0008006" key="8">
    <source>
        <dbReference type="Google" id="ProtNLM"/>
    </source>
</evidence>
<keyword evidence="7" id="KW-1185">Reference proteome</keyword>
<dbReference type="Pfam" id="PF08100">
    <property type="entry name" value="Dimerisation"/>
    <property type="match status" value="1"/>
</dbReference>